<dbReference type="InterPro" id="IPR025906">
    <property type="entry name" value="YjfB_motility"/>
</dbReference>
<gene>
    <name evidence="1" type="ORF">FHS03_002524</name>
</gene>
<dbReference type="RefSeq" id="WP_183441305.1">
    <property type="nucleotide sequence ID" value="NZ_JACHXD010000006.1"/>
</dbReference>
<protein>
    <recommendedName>
        <fullName evidence="3">Motility protein</fullName>
    </recommendedName>
</protein>
<dbReference type="Proteomes" id="UP000541535">
    <property type="component" value="Unassembled WGS sequence"/>
</dbReference>
<dbReference type="EMBL" id="JACHXD010000006">
    <property type="protein sequence ID" value="MBB3119472.1"/>
    <property type="molecule type" value="Genomic_DNA"/>
</dbReference>
<evidence type="ECO:0008006" key="3">
    <source>
        <dbReference type="Google" id="ProtNLM"/>
    </source>
</evidence>
<sequence>MDVSGIARLATTIADTGLRQEVGIAVVKKAQEVQASSAAALIEAIPPVPSAGSANLPPNLGTRINTTA</sequence>
<keyword evidence="2" id="KW-1185">Reference proteome</keyword>
<evidence type="ECO:0000313" key="2">
    <source>
        <dbReference type="Proteomes" id="UP000541535"/>
    </source>
</evidence>
<dbReference type="Pfam" id="PF14070">
    <property type="entry name" value="YjfB_motility"/>
    <property type="match status" value="1"/>
</dbReference>
<reference evidence="1 2" key="1">
    <citation type="submission" date="2020-08" db="EMBL/GenBank/DDBJ databases">
        <title>Genomic Encyclopedia of Type Strains, Phase III (KMG-III): the genomes of soil and plant-associated and newly described type strains.</title>
        <authorList>
            <person name="Whitman W."/>
        </authorList>
    </citation>
    <scope>NUCLEOTIDE SEQUENCE [LARGE SCALE GENOMIC DNA]</scope>
    <source>
        <strain evidence="1 2">CECT 8897</strain>
    </source>
</reference>
<name>A0A7W5BA98_9BURK</name>
<proteinExistence type="predicted"/>
<dbReference type="AlphaFoldDB" id="A0A7W5BA98"/>
<comment type="caution">
    <text evidence="1">The sequence shown here is derived from an EMBL/GenBank/DDBJ whole genome shotgun (WGS) entry which is preliminary data.</text>
</comment>
<organism evidence="1 2">
    <name type="scientific">Pseudoduganella violacea</name>
    <dbReference type="NCBI Taxonomy" id="1715466"/>
    <lineage>
        <taxon>Bacteria</taxon>
        <taxon>Pseudomonadati</taxon>
        <taxon>Pseudomonadota</taxon>
        <taxon>Betaproteobacteria</taxon>
        <taxon>Burkholderiales</taxon>
        <taxon>Oxalobacteraceae</taxon>
        <taxon>Telluria group</taxon>
        <taxon>Pseudoduganella</taxon>
    </lineage>
</organism>
<evidence type="ECO:0000313" key="1">
    <source>
        <dbReference type="EMBL" id="MBB3119472.1"/>
    </source>
</evidence>
<accession>A0A7W5BA98</accession>